<proteinExistence type="predicted"/>
<feature type="chain" id="PRO_5019335294" evidence="1">
    <location>
        <begin position="20"/>
        <end position="308"/>
    </location>
</feature>
<evidence type="ECO:0000313" key="2">
    <source>
        <dbReference type="EMBL" id="QBA65310.1"/>
    </source>
</evidence>
<dbReference type="EMBL" id="CP035544">
    <property type="protein sequence ID" value="QBA65310.1"/>
    <property type="molecule type" value="Genomic_DNA"/>
</dbReference>
<protein>
    <submittedName>
        <fullName evidence="2">DUF3078 domain-containing protein</fullName>
    </submittedName>
</protein>
<dbReference type="Proteomes" id="UP000290889">
    <property type="component" value="Chromosome"/>
</dbReference>
<dbReference type="AlphaFoldDB" id="A0A411ED04"/>
<feature type="signal peptide" evidence="1">
    <location>
        <begin position="1"/>
        <end position="19"/>
    </location>
</feature>
<evidence type="ECO:0000313" key="3">
    <source>
        <dbReference type="Proteomes" id="UP000290889"/>
    </source>
</evidence>
<dbReference type="InterPro" id="IPR021428">
    <property type="entry name" value="DUF3078"/>
</dbReference>
<dbReference type="RefSeq" id="WP_129606420.1">
    <property type="nucleotide sequence ID" value="NZ_CP035544.1"/>
</dbReference>
<dbReference type="OrthoDB" id="1198072at2"/>
<dbReference type="Pfam" id="PF11276">
    <property type="entry name" value="DUF3078"/>
    <property type="match status" value="1"/>
</dbReference>
<sequence length="308" mass="34383">MKKRGLLAFFLAAGMLAYAQTEAELKAEKAVKKDSIAAIQGRVNALQSQIDALPGWKTGAFGTIGVNLSSFSNWYTQGFPNNSAGNIGFTLNAFANLKEEKFFWRNSANVNLQWVKLDDKDDPTDSDSFREATDVFNISSLYGRKLSEKFAISTLGEYRTTILNNFNDPGYLDIGVGGTWTPIDNLVVVFHPLNYNFVFSSEDTIFNSSLGAKIVADYTRQVGAVNFKSNLSLFQSYESGDLSNWTWINSFSYTLWKMIGVGFDFGLRNNKQEALNYSVNTLGNTTETFDTVDNDLQTYWTVGLSYSF</sequence>
<gene>
    <name evidence="2" type="ORF">EQY75_12685</name>
</gene>
<name>A0A411ED04_9FLAO</name>
<keyword evidence="1" id="KW-0732">Signal</keyword>
<evidence type="ECO:0000256" key="1">
    <source>
        <dbReference type="SAM" id="SignalP"/>
    </source>
</evidence>
<keyword evidence="3" id="KW-1185">Reference proteome</keyword>
<organism evidence="2 3">
    <name type="scientific">Muriicola soli</name>
    <dbReference type="NCBI Taxonomy" id="2507538"/>
    <lineage>
        <taxon>Bacteria</taxon>
        <taxon>Pseudomonadati</taxon>
        <taxon>Bacteroidota</taxon>
        <taxon>Flavobacteriia</taxon>
        <taxon>Flavobacteriales</taxon>
        <taxon>Flavobacteriaceae</taxon>
        <taxon>Muriicola</taxon>
    </lineage>
</organism>
<accession>A0A411ED04</accession>
<dbReference type="KEGG" id="mur:EQY75_12685"/>
<reference evidence="2 3" key="1">
    <citation type="submission" date="2019-01" db="EMBL/GenBank/DDBJ databases">
        <title>Muriicola soli sp. nov., isolated from soil.</title>
        <authorList>
            <person name="Kang H.J."/>
            <person name="Kim S.B."/>
        </authorList>
    </citation>
    <scope>NUCLEOTIDE SEQUENCE [LARGE SCALE GENOMIC DNA]</scope>
    <source>
        <strain evidence="2 3">MMS17-SY002</strain>
    </source>
</reference>